<dbReference type="EMBL" id="RQVS01000004">
    <property type="protein sequence ID" value="RRJ87529.1"/>
    <property type="molecule type" value="Genomic_DNA"/>
</dbReference>
<dbReference type="GO" id="GO:0005737">
    <property type="term" value="C:cytoplasm"/>
    <property type="evidence" value="ECO:0007669"/>
    <property type="project" value="TreeGrafter"/>
</dbReference>
<dbReference type="PIRSF" id="PIRSF001439">
    <property type="entry name" value="CryM"/>
    <property type="match status" value="1"/>
</dbReference>
<dbReference type="InterPro" id="IPR003462">
    <property type="entry name" value="ODC_Mu_crystall"/>
</dbReference>
<organism evidence="1 2">
    <name type="scientific">Gulosibacter macacae</name>
    <dbReference type="NCBI Taxonomy" id="2488791"/>
    <lineage>
        <taxon>Bacteria</taxon>
        <taxon>Bacillati</taxon>
        <taxon>Actinomycetota</taxon>
        <taxon>Actinomycetes</taxon>
        <taxon>Micrococcales</taxon>
        <taxon>Microbacteriaceae</taxon>
        <taxon>Gulosibacter</taxon>
    </lineage>
</organism>
<dbReference type="GO" id="GO:0008473">
    <property type="term" value="F:ornithine cyclodeaminase activity"/>
    <property type="evidence" value="ECO:0007669"/>
    <property type="project" value="UniProtKB-EC"/>
</dbReference>
<dbReference type="PANTHER" id="PTHR13812:SF19">
    <property type="entry name" value="KETIMINE REDUCTASE MU-CRYSTALLIN"/>
    <property type="match status" value="1"/>
</dbReference>
<keyword evidence="1" id="KW-0456">Lyase</keyword>
<dbReference type="OrthoDB" id="9801817at2"/>
<sequence length="377" mass="40904">MDTRIDFRYLSEPDMIAAGVLDMPHCVEVMNETFDLYARGDYRMAGPNNDSHGARMIFPDDPPFPTMPKGDDERRFTAMPAYLGGSFGTTGVKWYGSNLANREKGLPRSILMFTLNDTDTAAPLAIMSANLLSAMRTGAVSGVGARYFARQDSRVAGVVGPGVMGRTTLAAMAAVLPNLDTVQVRGRGQASLDDFVTWVRAELPQITDIRIVDSNEAAVHGADVVAYCATAKAGDVENYPMLRREWLKPGAFVAMPAPANIDEGLEDTSVRKVVDSYGLYEAWAMDAPPPTHQFVGIIGCKFLDLVAEGKLRHWDIEELGPVVTGDADGRRNDEEIVLFSVGGLPIEDVAWGTAIYRNAVERGIGTVLPLWNTPAMA</sequence>
<dbReference type="Pfam" id="PF02423">
    <property type="entry name" value="OCD_Mu_crystall"/>
    <property type="match status" value="1"/>
</dbReference>
<gene>
    <name evidence="1" type="ORF">EG850_04310</name>
</gene>
<proteinExistence type="predicted"/>
<reference evidence="1 2" key="1">
    <citation type="submission" date="2018-11" db="EMBL/GenBank/DDBJ databases">
        <title>YIM 102482-1 draft genome.</title>
        <authorList>
            <person name="Li G."/>
            <person name="Jiang Y."/>
        </authorList>
    </citation>
    <scope>NUCLEOTIDE SEQUENCE [LARGE SCALE GENOMIC DNA]</scope>
    <source>
        <strain evidence="1 2">YIM 102482-1</strain>
    </source>
</reference>
<evidence type="ECO:0000313" key="1">
    <source>
        <dbReference type="EMBL" id="RRJ87529.1"/>
    </source>
</evidence>
<name>A0A3P3W1G8_9MICO</name>
<comment type="caution">
    <text evidence="1">The sequence shown here is derived from an EMBL/GenBank/DDBJ whole genome shotgun (WGS) entry which is preliminary data.</text>
</comment>
<dbReference type="Gene3D" id="3.30.1780.10">
    <property type="entry name" value="ornithine cyclodeaminase, domain 1"/>
    <property type="match status" value="1"/>
</dbReference>
<dbReference type="PANTHER" id="PTHR13812">
    <property type="entry name" value="KETIMINE REDUCTASE MU-CRYSTALLIN"/>
    <property type="match status" value="1"/>
</dbReference>
<accession>A0A3P3W1G8</accession>
<dbReference type="SUPFAM" id="SSF51735">
    <property type="entry name" value="NAD(P)-binding Rossmann-fold domains"/>
    <property type="match status" value="1"/>
</dbReference>
<dbReference type="Proteomes" id="UP000274391">
    <property type="component" value="Unassembled WGS sequence"/>
</dbReference>
<dbReference type="NCBIfam" id="NF004848">
    <property type="entry name" value="PRK06199.1"/>
    <property type="match status" value="1"/>
</dbReference>
<dbReference type="AlphaFoldDB" id="A0A3P3W1G8"/>
<keyword evidence="2" id="KW-1185">Reference proteome</keyword>
<evidence type="ECO:0000313" key="2">
    <source>
        <dbReference type="Proteomes" id="UP000274391"/>
    </source>
</evidence>
<dbReference type="Gene3D" id="3.40.50.720">
    <property type="entry name" value="NAD(P)-binding Rossmann-like Domain"/>
    <property type="match status" value="1"/>
</dbReference>
<dbReference type="InterPro" id="IPR036291">
    <property type="entry name" value="NAD(P)-bd_dom_sf"/>
</dbReference>
<dbReference type="EC" id="4.3.1.12" evidence="1"/>
<protein>
    <submittedName>
        <fullName evidence="1">Ornithine cyclodeaminase</fullName>
        <ecNumber evidence="1">4.3.1.12</ecNumber>
    </submittedName>
</protein>
<dbReference type="InterPro" id="IPR023401">
    <property type="entry name" value="ODC_N"/>
</dbReference>
<dbReference type="RefSeq" id="WP_124970483.1">
    <property type="nucleotide sequence ID" value="NZ_RQVS01000004.1"/>
</dbReference>